<reference evidence="1" key="1">
    <citation type="submission" date="2020-07" db="EMBL/GenBank/DDBJ databases">
        <title>Multicomponent nature underlies the extraordinary mechanical properties of spider dragline silk.</title>
        <authorList>
            <person name="Kono N."/>
            <person name="Nakamura H."/>
            <person name="Mori M."/>
            <person name="Yoshida Y."/>
            <person name="Ohtoshi R."/>
            <person name="Malay A.D."/>
            <person name="Moran D.A.P."/>
            <person name="Tomita M."/>
            <person name="Numata K."/>
            <person name="Arakawa K."/>
        </authorList>
    </citation>
    <scope>NUCLEOTIDE SEQUENCE</scope>
</reference>
<protein>
    <submittedName>
        <fullName evidence="1">Uncharacterized protein</fullName>
    </submittedName>
</protein>
<dbReference type="Proteomes" id="UP000887116">
    <property type="component" value="Unassembled WGS sequence"/>
</dbReference>
<dbReference type="AlphaFoldDB" id="A0A8X6K2Z3"/>
<name>A0A8X6K2Z3_TRICU</name>
<accession>A0A8X6K2Z3</accession>
<sequence length="71" mass="8432">MRTPSENGNERFYRAIVWRCQRNKYNSEISKKPTLRQKNPDRVAALSYLSPFQLTSPFNSLCMWNLHRNAV</sequence>
<proteinExistence type="predicted"/>
<evidence type="ECO:0000313" key="2">
    <source>
        <dbReference type="Proteomes" id="UP000887116"/>
    </source>
</evidence>
<comment type="caution">
    <text evidence="1">The sequence shown here is derived from an EMBL/GenBank/DDBJ whole genome shotgun (WGS) entry which is preliminary data.</text>
</comment>
<gene>
    <name evidence="1" type="ORF">TNCT_408871</name>
</gene>
<dbReference type="EMBL" id="BMAO01019114">
    <property type="protein sequence ID" value="GFR28461.1"/>
    <property type="molecule type" value="Genomic_DNA"/>
</dbReference>
<evidence type="ECO:0000313" key="1">
    <source>
        <dbReference type="EMBL" id="GFR28461.1"/>
    </source>
</evidence>
<keyword evidence="2" id="KW-1185">Reference proteome</keyword>
<organism evidence="1 2">
    <name type="scientific">Trichonephila clavata</name>
    <name type="common">Joro spider</name>
    <name type="synonym">Nephila clavata</name>
    <dbReference type="NCBI Taxonomy" id="2740835"/>
    <lineage>
        <taxon>Eukaryota</taxon>
        <taxon>Metazoa</taxon>
        <taxon>Ecdysozoa</taxon>
        <taxon>Arthropoda</taxon>
        <taxon>Chelicerata</taxon>
        <taxon>Arachnida</taxon>
        <taxon>Araneae</taxon>
        <taxon>Araneomorphae</taxon>
        <taxon>Entelegynae</taxon>
        <taxon>Araneoidea</taxon>
        <taxon>Nephilidae</taxon>
        <taxon>Trichonephila</taxon>
    </lineage>
</organism>
<dbReference type="OrthoDB" id="10361608at2759"/>